<protein>
    <recommendedName>
        <fullName evidence="3">DUF2322 family protein</fullName>
    </recommendedName>
</protein>
<reference evidence="1 2" key="1">
    <citation type="journal article" date="2011" name="Stand. Genomic Sci.">
        <title>Complete genome sequence of 'Thioalkalivibrio sulfidophilus' HL-EbGr7.</title>
        <authorList>
            <person name="Muyzer G."/>
            <person name="Sorokin D.Y."/>
            <person name="Mavromatis K."/>
            <person name="Lapidus A."/>
            <person name="Clum A."/>
            <person name="Ivanova N."/>
            <person name="Pati A."/>
            <person name="d'Haeseleer P."/>
            <person name="Woyke T."/>
            <person name="Kyrpides N.C."/>
        </authorList>
    </citation>
    <scope>NUCLEOTIDE SEQUENCE [LARGE SCALE GENOMIC DNA]</scope>
    <source>
        <strain evidence="1 2">HL-EbGR7</strain>
    </source>
</reference>
<dbReference type="RefSeq" id="WP_012637225.1">
    <property type="nucleotide sequence ID" value="NC_011901.1"/>
</dbReference>
<evidence type="ECO:0008006" key="3">
    <source>
        <dbReference type="Google" id="ProtNLM"/>
    </source>
</evidence>
<evidence type="ECO:0000313" key="2">
    <source>
        <dbReference type="Proteomes" id="UP000002383"/>
    </source>
</evidence>
<proteinExistence type="predicted"/>
<dbReference type="PIRSF" id="PIRSF019302">
    <property type="entry name" value="UCP019302"/>
    <property type="match status" value="1"/>
</dbReference>
<dbReference type="Pfam" id="PF10084">
    <property type="entry name" value="DUF2322"/>
    <property type="match status" value="1"/>
</dbReference>
<accession>B8GLY4</accession>
<organism evidence="1 2">
    <name type="scientific">Thioalkalivibrio sulfidiphilus (strain HL-EbGR7)</name>
    <dbReference type="NCBI Taxonomy" id="396588"/>
    <lineage>
        <taxon>Bacteria</taxon>
        <taxon>Pseudomonadati</taxon>
        <taxon>Pseudomonadota</taxon>
        <taxon>Gammaproteobacteria</taxon>
        <taxon>Chromatiales</taxon>
        <taxon>Ectothiorhodospiraceae</taxon>
        <taxon>Thioalkalivibrio</taxon>
    </lineage>
</organism>
<gene>
    <name evidence="1" type="ordered locus">Tgr7_0644</name>
</gene>
<dbReference type="Proteomes" id="UP000002383">
    <property type="component" value="Chromosome"/>
</dbReference>
<evidence type="ECO:0000313" key="1">
    <source>
        <dbReference type="EMBL" id="ACL71737.1"/>
    </source>
</evidence>
<dbReference type="EMBL" id="CP001339">
    <property type="protein sequence ID" value="ACL71737.1"/>
    <property type="molecule type" value="Genomic_DNA"/>
</dbReference>
<name>B8GLY4_THISH</name>
<dbReference type="InterPro" id="IPR016755">
    <property type="entry name" value="UCP019302"/>
</dbReference>
<dbReference type="OrthoDB" id="7596112at2"/>
<dbReference type="KEGG" id="tgr:Tgr7_0644"/>
<dbReference type="HOGENOM" id="CLU_152519_0_0_6"/>
<keyword evidence="2" id="KW-1185">Reference proteome</keyword>
<dbReference type="AlphaFoldDB" id="B8GLY4"/>
<sequence length="106" mass="11701">MASFQDNLKQLPSIDHIARLELYGDGYEPEASIENKPGSQGSLAVYYKVSVDHGGLTPNAARDALGLFAEHVQDAHDHPGKHPNIDRLFKVIDEDLYYSVKAVPKV</sequence>
<dbReference type="eggNOG" id="COG4390">
    <property type="taxonomic scope" value="Bacteria"/>
</dbReference>
<dbReference type="STRING" id="396588.Tgr7_0644"/>